<proteinExistence type="predicted"/>
<dbReference type="Pfam" id="PF12730">
    <property type="entry name" value="ABC2_membrane_4"/>
    <property type="match status" value="1"/>
</dbReference>
<keyword evidence="1" id="KW-0812">Transmembrane</keyword>
<feature type="transmembrane region" description="Helical" evidence="1">
    <location>
        <begin position="148"/>
        <end position="168"/>
    </location>
</feature>
<keyword evidence="1" id="KW-0472">Membrane</keyword>
<sequence length="230" mass="25790">MAHLLKLELKKFGVMRNIIFTFAAILFSIFFLTVSLVDSMTDPQQTKDSFDSTFLVTGLLIMMIFLVYASVLTAHTVIAEYNQKTITIMFSYPVNRRQLIAAKLILIMVYTALSMAAAYLCCCGYIIAADKAFDMLDGTFQPVFLQTWIPSAAISIIICTVLSLWPFIIGMVRKSVPAAIITSLLTIFLRQLMISKNSTYQESLLQVCLVTGITAVFTFHAFKKNVPQIY</sequence>
<feature type="transmembrane region" description="Helical" evidence="1">
    <location>
        <begin position="100"/>
        <end position="128"/>
    </location>
</feature>
<evidence type="ECO:0000313" key="2">
    <source>
        <dbReference type="EMBL" id="MSS90214.1"/>
    </source>
</evidence>
<comment type="caution">
    <text evidence="2">The sequence shown here is derived from an EMBL/GenBank/DDBJ whole genome shotgun (WGS) entry which is preliminary data.</text>
</comment>
<dbReference type="RefSeq" id="WP_154466520.1">
    <property type="nucleotide sequence ID" value="NZ_JAXDZL010000104.1"/>
</dbReference>
<keyword evidence="1" id="KW-1133">Transmembrane helix</keyword>
<dbReference type="GeneID" id="86055048"/>
<evidence type="ECO:0000313" key="3">
    <source>
        <dbReference type="Proteomes" id="UP000436047"/>
    </source>
</evidence>
<dbReference type="AlphaFoldDB" id="A0A6N7WKF8"/>
<gene>
    <name evidence="2" type="ORF">FYJ45_18595</name>
</gene>
<protein>
    <submittedName>
        <fullName evidence="2">ABC transporter permease subunit</fullName>
    </submittedName>
</protein>
<reference evidence="2 3" key="1">
    <citation type="submission" date="2019-08" db="EMBL/GenBank/DDBJ databases">
        <title>In-depth cultivation of the pig gut microbiome towards novel bacterial diversity and tailored functional studies.</title>
        <authorList>
            <person name="Wylensek D."/>
            <person name="Hitch T.C.A."/>
            <person name="Clavel T."/>
        </authorList>
    </citation>
    <scope>NUCLEOTIDE SEQUENCE [LARGE SCALE GENOMIC DNA]</scope>
    <source>
        <strain evidence="2 3">WCA-389-WT-23B</strain>
    </source>
</reference>
<feature type="transmembrane region" description="Helical" evidence="1">
    <location>
        <begin position="54"/>
        <end position="79"/>
    </location>
</feature>
<evidence type="ECO:0000256" key="1">
    <source>
        <dbReference type="SAM" id="Phobius"/>
    </source>
</evidence>
<accession>A0A6N7WKF8</accession>
<feature type="transmembrane region" description="Helical" evidence="1">
    <location>
        <begin position="204"/>
        <end position="222"/>
    </location>
</feature>
<organism evidence="2 3">
    <name type="scientific">Eisenbergiella porci</name>
    <dbReference type="NCBI Taxonomy" id="2652274"/>
    <lineage>
        <taxon>Bacteria</taxon>
        <taxon>Bacillati</taxon>
        <taxon>Bacillota</taxon>
        <taxon>Clostridia</taxon>
        <taxon>Lachnospirales</taxon>
        <taxon>Lachnospiraceae</taxon>
        <taxon>Eisenbergiella</taxon>
    </lineage>
</organism>
<dbReference type="Proteomes" id="UP000436047">
    <property type="component" value="Unassembled WGS sequence"/>
</dbReference>
<name>A0A6N7WKF8_9FIRM</name>
<feature type="transmembrane region" description="Helical" evidence="1">
    <location>
        <begin position="12"/>
        <end position="34"/>
    </location>
</feature>
<feature type="transmembrane region" description="Helical" evidence="1">
    <location>
        <begin position="175"/>
        <end position="192"/>
    </location>
</feature>
<keyword evidence="3" id="KW-1185">Reference proteome</keyword>
<dbReference type="EMBL" id="VUMI01000034">
    <property type="protein sequence ID" value="MSS90214.1"/>
    <property type="molecule type" value="Genomic_DNA"/>
</dbReference>